<keyword evidence="1" id="KW-0732">Signal</keyword>
<evidence type="ECO:0000313" key="2">
    <source>
        <dbReference type="EMBL" id="KAH9845004.1"/>
    </source>
</evidence>
<organism evidence="2 3">
    <name type="scientific">Teratosphaeria destructans</name>
    <dbReference type="NCBI Taxonomy" id="418781"/>
    <lineage>
        <taxon>Eukaryota</taxon>
        <taxon>Fungi</taxon>
        <taxon>Dikarya</taxon>
        <taxon>Ascomycota</taxon>
        <taxon>Pezizomycotina</taxon>
        <taxon>Dothideomycetes</taxon>
        <taxon>Dothideomycetidae</taxon>
        <taxon>Mycosphaerellales</taxon>
        <taxon>Teratosphaeriaceae</taxon>
        <taxon>Teratosphaeria</taxon>
    </lineage>
</organism>
<accession>A0A9W7T0Y3</accession>
<evidence type="ECO:0008006" key="4">
    <source>
        <dbReference type="Google" id="ProtNLM"/>
    </source>
</evidence>
<reference evidence="2 3" key="1">
    <citation type="journal article" date="2018" name="IMA Fungus">
        <title>IMA Genome-F 10: Nine draft genome sequences of Claviceps purpurea s.lat., including C. arundinis, C. humidiphila, and C. cf. spartinae, pseudomolecules for the pitch canker pathogen Fusarium circinatum, draft genome of Davidsoniella eucalypti, Grosmannia galeiformis, Quambalaria eucalypti, and Teratosphaeria destructans.</title>
        <authorList>
            <person name="Wingfield B.D."/>
            <person name="Liu M."/>
            <person name="Nguyen H.D."/>
            <person name="Lane F.A."/>
            <person name="Morgan S.W."/>
            <person name="De Vos L."/>
            <person name="Wilken P.M."/>
            <person name="Duong T.A."/>
            <person name="Aylward J."/>
            <person name="Coetzee M.P."/>
            <person name="Dadej K."/>
            <person name="De Beer Z.W."/>
            <person name="Findlay W."/>
            <person name="Havenga M."/>
            <person name="Kolarik M."/>
            <person name="Menzies J.G."/>
            <person name="Naidoo K."/>
            <person name="Pochopski O."/>
            <person name="Shoukouhi P."/>
            <person name="Santana Q.C."/>
            <person name="Seifert K.A."/>
            <person name="Soal N."/>
            <person name="Steenkamp E.T."/>
            <person name="Tatham C.T."/>
            <person name="van der Nest M.A."/>
            <person name="Wingfield M.J."/>
        </authorList>
    </citation>
    <scope>NUCLEOTIDE SEQUENCE [LARGE SCALE GENOMIC DNA]</scope>
    <source>
        <strain evidence="2">CMW44962</strain>
    </source>
</reference>
<name>A0A9W7T0Y3_9PEZI</name>
<reference evidence="2 3" key="2">
    <citation type="journal article" date="2021" name="Curr. Genet.">
        <title>Genetic response to nitrogen starvation in the aggressive Eucalyptus foliar pathogen Teratosphaeria destructans.</title>
        <authorList>
            <person name="Havenga M."/>
            <person name="Wingfield B.D."/>
            <person name="Wingfield M.J."/>
            <person name="Dreyer L.L."/>
            <person name="Roets F."/>
            <person name="Aylward J."/>
        </authorList>
    </citation>
    <scope>NUCLEOTIDE SEQUENCE [LARGE SCALE GENOMIC DNA]</scope>
    <source>
        <strain evidence="2">CMW44962</strain>
    </source>
</reference>
<keyword evidence="3" id="KW-1185">Reference proteome</keyword>
<comment type="caution">
    <text evidence="2">The sequence shown here is derived from an EMBL/GenBank/DDBJ whole genome shotgun (WGS) entry which is preliminary data.</text>
</comment>
<feature type="signal peptide" evidence="1">
    <location>
        <begin position="1"/>
        <end position="19"/>
    </location>
</feature>
<evidence type="ECO:0000256" key="1">
    <source>
        <dbReference type="SAM" id="SignalP"/>
    </source>
</evidence>
<gene>
    <name evidence="2" type="ORF">Tdes44962_MAKER06990</name>
</gene>
<feature type="chain" id="PRO_5040882200" description="Cyanovirin-N domain-containing protein" evidence="1">
    <location>
        <begin position="20"/>
        <end position="114"/>
    </location>
</feature>
<evidence type="ECO:0000313" key="3">
    <source>
        <dbReference type="Proteomes" id="UP001138500"/>
    </source>
</evidence>
<dbReference type="Proteomes" id="UP001138500">
    <property type="component" value="Unassembled WGS sequence"/>
</dbReference>
<sequence>MRSWIAAVSLLLFNTAVLGEEKERWWLRCKCMSANPHGVADGIEYDASTFTVCGKYTDDHDGWLDIPWGLKWEVKDGWCQEKSGNSRGNIKGNDWWERCTLMGARSGLCIDEVK</sequence>
<protein>
    <recommendedName>
        <fullName evidence="4">Cyanovirin-N domain-containing protein</fullName>
    </recommendedName>
</protein>
<dbReference type="EMBL" id="RIBY02000180">
    <property type="protein sequence ID" value="KAH9845004.1"/>
    <property type="molecule type" value="Genomic_DNA"/>
</dbReference>
<proteinExistence type="predicted"/>
<dbReference type="AlphaFoldDB" id="A0A9W7T0Y3"/>